<comment type="caution">
    <text evidence="2">The sequence shown here is derived from an EMBL/GenBank/DDBJ whole genome shotgun (WGS) entry which is preliminary data.</text>
</comment>
<dbReference type="PANTHER" id="PTHR46108">
    <property type="entry name" value="BLUE CHEESE"/>
    <property type="match status" value="1"/>
</dbReference>
<keyword evidence="1" id="KW-0853">WD repeat</keyword>
<evidence type="ECO:0000313" key="3">
    <source>
        <dbReference type="Proteomes" id="UP000518266"/>
    </source>
</evidence>
<dbReference type="InterPro" id="IPR051944">
    <property type="entry name" value="BEACH_domain_protein"/>
</dbReference>
<protein>
    <submittedName>
        <fullName evidence="2">Uncharacterized protein</fullName>
    </submittedName>
</protein>
<dbReference type="AlphaFoldDB" id="A0A7J5XYF9"/>
<evidence type="ECO:0000256" key="1">
    <source>
        <dbReference type="ARBA" id="ARBA00022574"/>
    </source>
</evidence>
<dbReference type="Proteomes" id="UP000518266">
    <property type="component" value="Unassembled WGS sequence"/>
</dbReference>
<proteinExistence type="predicted"/>
<dbReference type="GO" id="GO:0019882">
    <property type="term" value="P:antigen processing and presentation"/>
    <property type="evidence" value="ECO:0007669"/>
    <property type="project" value="TreeGrafter"/>
</dbReference>
<evidence type="ECO:0000313" key="2">
    <source>
        <dbReference type="EMBL" id="KAF3842132.1"/>
    </source>
</evidence>
<reference evidence="2 3" key="1">
    <citation type="submission" date="2020-03" db="EMBL/GenBank/DDBJ databases">
        <title>Dissostichus mawsoni Genome sequencing and assembly.</title>
        <authorList>
            <person name="Park H."/>
        </authorList>
    </citation>
    <scope>NUCLEOTIDE SEQUENCE [LARGE SCALE GENOMIC DNA]</scope>
    <source>
        <strain evidence="2">DM0001</strain>
        <tissue evidence="2">Muscle</tissue>
    </source>
</reference>
<accession>A0A7J5XYF9</accession>
<dbReference type="EMBL" id="JAAKFY010000019">
    <property type="protein sequence ID" value="KAF3842132.1"/>
    <property type="molecule type" value="Genomic_DNA"/>
</dbReference>
<name>A0A7J5XYF9_DISMA</name>
<gene>
    <name evidence="2" type="ORF">F7725_024083</name>
</gene>
<dbReference type="OrthoDB" id="10018316at2759"/>
<keyword evidence="3" id="KW-1185">Reference proteome</keyword>
<sequence>MWLQFQEVKDQAAKGERINKETGELSASGELSVSVEVKVEKVEGSCKNPQLAQVLREQLQELGIHTSPDQRTDHVPLEQREEHLVNVLPLYIQVCEDGGRLEGLNLKGLAALTADTVIYNIHTRLAERHAEGARCEVVRFFQRYDTKETNCEKRDNQGWLLLKSLLLLTADSSDILSCINPGLPAALVKCLYLLVCLPAQKENSASEETFQELLTKVLLQLCRQPVNVESLVETQELQCLIIGLTSLWDQTSVAWRHQASRVLKAVSAVATSNTVPNF</sequence>
<organism evidence="2 3">
    <name type="scientific">Dissostichus mawsoni</name>
    <name type="common">Antarctic cod</name>
    <dbReference type="NCBI Taxonomy" id="36200"/>
    <lineage>
        <taxon>Eukaryota</taxon>
        <taxon>Metazoa</taxon>
        <taxon>Chordata</taxon>
        <taxon>Craniata</taxon>
        <taxon>Vertebrata</taxon>
        <taxon>Euteleostomi</taxon>
        <taxon>Actinopterygii</taxon>
        <taxon>Neopterygii</taxon>
        <taxon>Teleostei</taxon>
        <taxon>Neoteleostei</taxon>
        <taxon>Acanthomorphata</taxon>
        <taxon>Eupercaria</taxon>
        <taxon>Perciformes</taxon>
        <taxon>Notothenioidei</taxon>
        <taxon>Nototheniidae</taxon>
        <taxon>Dissostichus</taxon>
    </lineage>
</organism>
<dbReference type="PANTHER" id="PTHR46108:SF3">
    <property type="entry name" value="WD REPEAT- AND FYVE DOMAIN-CONTAINING PROTEIN 4"/>
    <property type="match status" value="1"/>
</dbReference>